<keyword evidence="5" id="KW-1185">Reference proteome</keyword>
<dbReference type="EMBL" id="JAAITT010000005">
    <property type="protein sequence ID" value="NSJ48051.1"/>
    <property type="molecule type" value="Genomic_DNA"/>
</dbReference>
<evidence type="ECO:0000313" key="5">
    <source>
        <dbReference type="Proteomes" id="UP000669239"/>
    </source>
</evidence>
<name>A0AAW5BXF7_9FIRM</name>
<gene>
    <name evidence="4" type="ORF">G5B36_04975</name>
    <name evidence="3" type="ORF">L0N08_14110</name>
</gene>
<protein>
    <submittedName>
        <fullName evidence="3">DUF917 family protein</fullName>
    </submittedName>
</protein>
<dbReference type="Gene3D" id="3.40.1610.10">
    <property type="entry name" value="CV3147-like domain"/>
    <property type="match status" value="1"/>
</dbReference>
<dbReference type="RefSeq" id="WP_165641334.1">
    <property type="nucleotide sequence ID" value="NZ_JAAITT010000005.1"/>
</dbReference>
<organism evidence="3 6">
    <name type="scientific">Enterocloster aldenensis</name>
    <dbReference type="NCBI Taxonomy" id="358742"/>
    <lineage>
        <taxon>Bacteria</taxon>
        <taxon>Bacillati</taxon>
        <taxon>Bacillota</taxon>
        <taxon>Clostridia</taxon>
        <taxon>Lachnospirales</taxon>
        <taxon>Lachnospiraceae</taxon>
        <taxon>Enterocloster</taxon>
    </lineage>
</organism>
<feature type="domain" description="S-Me-THD N-terminal" evidence="1">
    <location>
        <begin position="14"/>
        <end position="142"/>
    </location>
</feature>
<dbReference type="Gene3D" id="2.40.390.10">
    <property type="entry name" value="CV3147-like"/>
    <property type="match status" value="1"/>
</dbReference>
<dbReference type="InterPro" id="IPR048350">
    <property type="entry name" value="S-Me-THD-like_C"/>
</dbReference>
<dbReference type="Proteomes" id="UP000669239">
    <property type="component" value="Unassembled WGS sequence"/>
</dbReference>
<dbReference type="EMBL" id="JAKNGE010000016">
    <property type="protein sequence ID" value="MCG4746552.1"/>
    <property type="molecule type" value="Genomic_DNA"/>
</dbReference>
<reference evidence="3" key="3">
    <citation type="submission" date="2022-01" db="EMBL/GenBank/DDBJ databases">
        <title>Collection of gut derived symbiotic bacterial strains cultured from healthy donors.</title>
        <authorList>
            <person name="Lin H."/>
            <person name="Kohout C."/>
            <person name="Waligurski E."/>
            <person name="Pamer E.G."/>
        </authorList>
    </citation>
    <scope>NUCLEOTIDE SEQUENCE</scope>
    <source>
        <strain evidence="3">DFI.6.55</strain>
    </source>
</reference>
<dbReference type="Pfam" id="PF20906">
    <property type="entry name" value="S-Me-THD_C"/>
    <property type="match status" value="1"/>
</dbReference>
<dbReference type="AlphaFoldDB" id="A0AAW5BXF7"/>
<feature type="domain" description="S-Me-THD-like C-terminal" evidence="2">
    <location>
        <begin position="173"/>
        <end position="326"/>
    </location>
</feature>
<accession>A0AAW5BXF7</accession>
<evidence type="ECO:0000313" key="4">
    <source>
        <dbReference type="EMBL" id="NSJ48051.1"/>
    </source>
</evidence>
<dbReference type="Pfam" id="PF06032">
    <property type="entry name" value="S-Me-THD_N"/>
    <property type="match status" value="1"/>
</dbReference>
<dbReference type="InterPro" id="IPR024071">
    <property type="entry name" value="S-Me-THD_C_sf"/>
</dbReference>
<evidence type="ECO:0000259" key="2">
    <source>
        <dbReference type="Pfam" id="PF20906"/>
    </source>
</evidence>
<dbReference type="Proteomes" id="UP001299608">
    <property type="component" value="Unassembled WGS sequence"/>
</dbReference>
<sequence length="361" mass="38546">MIKLTKDDCIQALYGGLLLGGGGGGSMKMGLDAVEEAFRHTDAITMLDITELKPEQTIVNVSMVGAPSAKDTCCTVNHWKTVLKNFENSSGAKISGFTTCENGGVSTSNGWVISALTGIPMVDAPSNGRAHPTGPMGSIGLNLCPDYRTVQAACGGKGDKYVETIAKGSMNATSHLIRQTAVAAGGLCCVLRNPVTAEYAEEKAAVGAIAQALDIGRGYLDNKDDVEGYLEFLKKNYDAQVICRGTTCDYTLCMDGGYDVGSVHIKADGDDYELTYWNEYMTLEKNGQRAGTFPDLLCTLDAATGLALSSAEIDNDMDVIMLKIPKARLILGAGMYQKGLLEEVEGILKKELVPYNEDLFR</sequence>
<reference evidence="4 5" key="1">
    <citation type="journal article" date="2020" name="Cell Host Microbe">
        <title>Functional and Genomic Variation between Human-Derived Isolates of Lachnospiraceae Reveals Inter- and Intra-Species Diversity.</title>
        <authorList>
            <person name="Sorbara M.T."/>
            <person name="Littmann E.R."/>
            <person name="Fontana E."/>
            <person name="Moody T.U."/>
            <person name="Kohout C.E."/>
            <person name="Gjonbalaj M."/>
            <person name="Eaton V."/>
            <person name="Seok R."/>
            <person name="Leiner I.M."/>
            <person name="Pamer E.G."/>
        </authorList>
    </citation>
    <scope>NUCLEOTIDE SEQUENCE [LARGE SCALE GENOMIC DNA]</scope>
    <source>
        <strain evidence="4 5">MSK.1.17</strain>
    </source>
</reference>
<dbReference type="SUPFAM" id="SSF160991">
    <property type="entry name" value="CV3147-like"/>
    <property type="match status" value="1"/>
</dbReference>
<dbReference type="InterPro" id="IPR027479">
    <property type="entry name" value="S-Me-THD_N_sf"/>
</dbReference>
<evidence type="ECO:0000259" key="1">
    <source>
        <dbReference type="Pfam" id="PF06032"/>
    </source>
</evidence>
<reference evidence="4" key="2">
    <citation type="submission" date="2020-02" db="EMBL/GenBank/DDBJ databases">
        <authorList>
            <person name="Littmann E."/>
            <person name="Sorbara M."/>
        </authorList>
    </citation>
    <scope>NUCLEOTIDE SEQUENCE</scope>
    <source>
        <strain evidence="4">MSK.1.17</strain>
    </source>
</reference>
<proteinExistence type="predicted"/>
<evidence type="ECO:0000313" key="3">
    <source>
        <dbReference type="EMBL" id="MCG4746552.1"/>
    </source>
</evidence>
<dbReference type="InterPro" id="IPR010318">
    <property type="entry name" value="S-Me-THD_N"/>
</dbReference>
<comment type="caution">
    <text evidence="3">The sequence shown here is derived from an EMBL/GenBank/DDBJ whole genome shotgun (WGS) entry which is preliminary data.</text>
</comment>
<evidence type="ECO:0000313" key="6">
    <source>
        <dbReference type="Proteomes" id="UP001299608"/>
    </source>
</evidence>